<proteinExistence type="predicted"/>
<evidence type="ECO:0008006" key="3">
    <source>
        <dbReference type="Google" id="ProtNLM"/>
    </source>
</evidence>
<accession>A0A081EY23</accession>
<dbReference type="AlphaFoldDB" id="A0A081EY23"/>
<protein>
    <recommendedName>
        <fullName evidence="3">Lipoprotein</fullName>
    </recommendedName>
</protein>
<dbReference type="PROSITE" id="PS51257">
    <property type="entry name" value="PROKAR_LIPOPROTEIN"/>
    <property type="match status" value="1"/>
</dbReference>
<evidence type="ECO:0000313" key="1">
    <source>
        <dbReference type="EMBL" id="KDS92311.1"/>
    </source>
</evidence>
<dbReference type="RefSeq" id="WP_050023188.1">
    <property type="nucleotide sequence ID" value="NZ_JNFH02000003.1"/>
</dbReference>
<dbReference type="OrthoDB" id="329550at2157"/>
<evidence type="ECO:0000313" key="2">
    <source>
        <dbReference type="Proteomes" id="UP000053331"/>
    </source>
</evidence>
<comment type="caution">
    <text evidence="1">The sequence shown here is derived from an EMBL/GenBank/DDBJ whole genome shotgun (WGS) entry which is preliminary data.</text>
</comment>
<dbReference type="Proteomes" id="UP000053331">
    <property type="component" value="Unassembled WGS sequence"/>
</dbReference>
<reference evidence="1 2" key="1">
    <citation type="journal article" date="2015" name="Genome Announc.">
        <title>Draft genome sequence of a Halorubrum H3 strain isolated from the burlinskoye salt lake (Altai Krai, Russia).</title>
        <authorList>
            <person name="Rozanov A.S."/>
            <person name="Bryanskaya A.V."/>
            <person name="Malup T.K."/>
            <person name="Kotenko A.V."/>
            <person name="Peltek S.E."/>
        </authorList>
    </citation>
    <scope>NUCLEOTIDE SEQUENCE [LARGE SCALE GENOMIC DNA]</scope>
    <source>
        <strain evidence="1 2">H3</strain>
    </source>
</reference>
<dbReference type="EMBL" id="JNFH02000003">
    <property type="protein sequence ID" value="KDS92311.1"/>
    <property type="molecule type" value="Genomic_DNA"/>
</dbReference>
<keyword evidence="2" id="KW-1185">Reference proteome</keyword>
<name>A0A081EY23_9EURY</name>
<gene>
    <name evidence="1" type="ORF">FK85_00050</name>
</gene>
<sequence>MDRRELLTATAATVTAAATAGCLELGENDSGRLDLTVRNDGDEPVDVDVVVEGDDGTLYLEETDRVDVGVARAFETTVGETGRHEVVVTGGDWEGRLAWDAGVCALYDGTVAVDAETVSVAGECVDPR</sequence>
<organism evidence="1 2">
    <name type="scientific">Halorubrum saccharovorum</name>
    <dbReference type="NCBI Taxonomy" id="2248"/>
    <lineage>
        <taxon>Archaea</taxon>
        <taxon>Methanobacteriati</taxon>
        <taxon>Methanobacteriota</taxon>
        <taxon>Stenosarchaea group</taxon>
        <taxon>Halobacteria</taxon>
        <taxon>Halobacteriales</taxon>
        <taxon>Haloferacaceae</taxon>
        <taxon>Halorubrum</taxon>
    </lineage>
</organism>